<evidence type="ECO:0000256" key="1">
    <source>
        <dbReference type="SAM" id="Phobius"/>
    </source>
</evidence>
<keyword evidence="1" id="KW-0472">Membrane</keyword>
<comment type="caution">
    <text evidence="2">The sequence shown here is derived from an EMBL/GenBank/DDBJ whole genome shotgun (WGS) entry which is preliminary data.</text>
</comment>
<dbReference type="Proteomes" id="UP001242480">
    <property type="component" value="Unassembled WGS sequence"/>
</dbReference>
<accession>A0ABU0J4C3</accession>
<keyword evidence="3" id="KW-1185">Reference proteome</keyword>
<reference evidence="2 3" key="1">
    <citation type="submission" date="2023-07" db="EMBL/GenBank/DDBJ databases">
        <title>Genomic Encyclopedia of Type Strains, Phase IV (KMG-IV): sequencing the most valuable type-strain genomes for metagenomic binning, comparative biology and taxonomic classification.</title>
        <authorList>
            <person name="Goeker M."/>
        </authorList>
    </citation>
    <scope>NUCLEOTIDE SEQUENCE [LARGE SCALE GENOMIC DNA]</scope>
    <source>
        <strain evidence="2 3">DSM 19619</strain>
    </source>
</reference>
<evidence type="ECO:0000313" key="2">
    <source>
        <dbReference type="EMBL" id="MDQ0468465.1"/>
    </source>
</evidence>
<dbReference type="PROSITE" id="PS51257">
    <property type="entry name" value="PROKAR_LIPOPROTEIN"/>
    <property type="match status" value="1"/>
</dbReference>
<dbReference type="EMBL" id="JAUSVX010000002">
    <property type="protein sequence ID" value="MDQ0468465.1"/>
    <property type="molecule type" value="Genomic_DNA"/>
</dbReference>
<evidence type="ECO:0000313" key="3">
    <source>
        <dbReference type="Proteomes" id="UP001242480"/>
    </source>
</evidence>
<dbReference type="RefSeq" id="WP_307269699.1">
    <property type="nucleotide sequence ID" value="NZ_JAUSVX010000002.1"/>
</dbReference>
<proteinExistence type="predicted"/>
<feature type="transmembrane region" description="Helical" evidence="1">
    <location>
        <begin position="15"/>
        <end position="34"/>
    </location>
</feature>
<gene>
    <name evidence="2" type="ORF">QO011_001465</name>
</gene>
<protein>
    <submittedName>
        <fullName evidence="2">Uncharacterized protein</fullName>
    </submittedName>
</protein>
<keyword evidence="1" id="KW-0812">Transmembrane</keyword>
<sequence>MPTDKNRPPRSNDRAALAALIFVALLVAACVWVFSELKDENDKLNCVSSGRTNCAQIDQ</sequence>
<organism evidence="2 3">
    <name type="scientific">Labrys wisconsinensis</name>
    <dbReference type="NCBI Taxonomy" id="425677"/>
    <lineage>
        <taxon>Bacteria</taxon>
        <taxon>Pseudomonadati</taxon>
        <taxon>Pseudomonadota</taxon>
        <taxon>Alphaproteobacteria</taxon>
        <taxon>Hyphomicrobiales</taxon>
        <taxon>Xanthobacteraceae</taxon>
        <taxon>Labrys</taxon>
    </lineage>
</organism>
<keyword evidence="1" id="KW-1133">Transmembrane helix</keyword>
<name>A0ABU0J4C3_9HYPH</name>